<organism evidence="4 5">
    <name type="scientific">Peptostreptococcus equinus</name>
    <dbReference type="NCBI Taxonomy" id="3003601"/>
    <lineage>
        <taxon>Bacteria</taxon>
        <taxon>Bacillati</taxon>
        <taxon>Bacillota</taxon>
        <taxon>Clostridia</taxon>
        <taxon>Peptostreptococcales</taxon>
        <taxon>Peptostreptococcaceae</taxon>
        <taxon>Peptostreptococcus</taxon>
    </lineage>
</organism>
<evidence type="ECO:0000256" key="2">
    <source>
        <dbReference type="SAM" id="MobiDB-lite"/>
    </source>
</evidence>
<evidence type="ECO:0000313" key="4">
    <source>
        <dbReference type="EMBL" id="WAW15553.1"/>
    </source>
</evidence>
<evidence type="ECO:0000259" key="3">
    <source>
        <dbReference type="Pfam" id="PF03816"/>
    </source>
</evidence>
<gene>
    <name evidence="4" type="ORF">O0R46_03670</name>
</gene>
<proteinExistence type="inferred from homology"/>
<comment type="similarity">
    <text evidence="1">Belongs to the LytR/CpsA/Psr (LCP) family.</text>
</comment>
<dbReference type="EMBL" id="CP114052">
    <property type="protein sequence ID" value="WAW15553.1"/>
    <property type="molecule type" value="Genomic_DNA"/>
</dbReference>
<name>A0ABY7JQC6_9FIRM</name>
<dbReference type="PANTHER" id="PTHR33392:SF6">
    <property type="entry name" value="POLYISOPRENYL-TEICHOIC ACID--PEPTIDOGLYCAN TEICHOIC ACID TRANSFERASE TAGU"/>
    <property type="match status" value="1"/>
</dbReference>
<evidence type="ECO:0000256" key="1">
    <source>
        <dbReference type="ARBA" id="ARBA00006068"/>
    </source>
</evidence>
<feature type="domain" description="Cell envelope-related transcriptional attenuator" evidence="3">
    <location>
        <begin position="64"/>
        <end position="224"/>
    </location>
</feature>
<accession>A0ABY7JQC6</accession>
<dbReference type="InterPro" id="IPR004474">
    <property type="entry name" value="LytR_CpsA_psr"/>
</dbReference>
<dbReference type="PANTHER" id="PTHR33392">
    <property type="entry name" value="POLYISOPRENYL-TEICHOIC ACID--PEPTIDOGLYCAN TEICHOIC ACID TRANSFERASE TAGU"/>
    <property type="match status" value="1"/>
</dbReference>
<dbReference type="NCBIfam" id="TIGR00350">
    <property type="entry name" value="lytR_cpsA_psr"/>
    <property type="match status" value="1"/>
</dbReference>
<dbReference type="Gene3D" id="3.40.630.190">
    <property type="entry name" value="LCP protein"/>
    <property type="match status" value="1"/>
</dbReference>
<feature type="region of interest" description="Disordered" evidence="2">
    <location>
        <begin position="325"/>
        <end position="379"/>
    </location>
</feature>
<dbReference type="Proteomes" id="UP001164187">
    <property type="component" value="Chromosome"/>
</dbReference>
<dbReference type="Pfam" id="PF03816">
    <property type="entry name" value="LytR_cpsA_psr"/>
    <property type="match status" value="1"/>
</dbReference>
<evidence type="ECO:0000313" key="5">
    <source>
        <dbReference type="Proteomes" id="UP001164187"/>
    </source>
</evidence>
<sequence length="379" mass="43664">MIFLLVLVIAFPTIFAGVIYTKLKTMHNTDEFDMLKTNKYKFDNSITNILLLGSDARPGEEVSRSDSMMILTVDTKHKKLKITSLGRDTYVKIPGHGYEKLTHAYAYGKEKLTIQTIEDNFKLDLQYYAKVDFFSFIDTIDALGGVEVDVKEGEINELNKFVEECYDWDKKDNKPPFEKFTKTGVQNLKGYQALAFSRIRKNDGTMQRDDRQRQVIEAIVKKLEKTSFTKYPKILNAVKPYVKTNMSPGEMMALGMDVMDMDNLHITTQQFPLHPENEIRLPHAGYVIPFEQYEVDLLHKFIFDDKKPTEEDIKKATLEWQESGKISQYSRDPEYRNSGLPIGGNSSDSDEFSNEQNNNQSKFDSSSNEFNSDSNNENF</sequence>
<feature type="compositionally biased region" description="Low complexity" evidence="2">
    <location>
        <begin position="363"/>
        <end position="379"/>
    </location>
</feature>
<keyword evidence="5" id="KW-1185">Reference proteome</keyword>
<reference evidence="4" key="1">
    <citation type="submission" date="2022-12" db="EMBL/GenBank/DDBJ databases">
        <title>Peptostreptococcus.</title>
        <authorList>
            <person name="Lee S.H."/>
        </authorList>
    </citation>
    <scope>NUCLEOTIDE SEQUENCE</scope>
    <source>
        <strain evidence="4">CBA3647</strain>
    </source>
</reference>
<dbReference type="InterPro" id="IPR050922">
    <property type="entry name" value="LytR/CpsA/Psr_CW_biosynth"/>
</dbReference>
<protein>
    <submittedName>
        <fullName evidence="4">LCP family protein</fullName>
    </submittedName>
</protein>
<dbReference type="RefSeq" id="WP_269312227.1">
    <property type="nucleotide sequence ID" value="NZ_CP114052.1"/>
</dbReference>